<feature type="compositionally biased region" description="Polar residues" evidence="1">
    <location>
        <begin position="39"/>
        <end position="51"/>
    </location>
</feature>
<reference evidence="2 3" key="1">
    <citation type="submission" date="2023-11" db="EMBL/GenBank/DDBJ databases">
        <authorList>
            <person name="Okamura Y."/>
        </authorList>
    </citation>
    <scope>NUCLEOTIDE SEQUENCE [LARGE SCALE GENOMIC DNA]</scope>
</reference>
<protein>
    <submittedName>
        <fullName evidence="2">Uncharacterized protein</fullName>
    </submittedName>
</protein>
<evidence type="ECO:0000256" key="1">
    <source>
        <dbReference type="SAM" id="MobiDB-lite"/>
    </source>
</evidence>
<feature type="region of interest" description="Disordered" evidence="1">
    <location>
        <begin position="12"/>
        <end position="73"/>
    </location>
</feature>
<proteinExistence type="predicted"/>
<keyword evidence="3" id="KW-1185">Reference proteome</keyword>
<dbReference type="AlphaFoldDB" id="A0AAV1JDT8"/>
<sequence length="73" mass="7595">MLITELALRWGTGTSGALRRGEGRGAPSRGASEAPRLAHSTQRVRQSTATTDLPHGGCGPSSRPPEVVGRAVF</sequence>
<organism evidence="2 3">
    <name type="scientific">Leptosia nina</name>
    <dbReference type="NCBI Taxonomy" id="320188"/>
    <lineage>
        <taxon>Eukaryota</taxon>
        <taxon>Metazoa</taxon>
        <taxon>Ecdysozoa</taxon>
        <taxon>Arthropoda</taxon>
        <taxon>Hexapoda</taxon>
        <taxon>Insecta</taxon>
        <taxon>Pterygota</taxon>
        <taxon>Neoptera</taxon>
        <taxon>Endopterygota</taxon>
        <taxon>Lepidoptera</taxon>
        <taxon>Glossata</taxon>
        <taxon>Ditrysia</taxon>
        <taxon>Papilionoidea</taxon>
        <taxon>Pieridae</taxon>
        <taxon>Pierinae</taxon>
        <taxon>Leptosia</taxon>
    </lineage>
</organism>
<comment type="caution">
    <text evidence="2">The sequence shown here is derived from an EMBL/GenBank/DDBJ whole genome shotgun (WGS) entry which is preliminary data.</text>
</comment>
<evidence type="ECO:0000313" key="2">
    <source>
        <dbReference type="EMBL" id="CAK1546745.1"/>
    </source>
</evidence>
<accession>A0AAV1JDT8</accession>
<name>A0AAV1JDT8_9NEOP</name>
<dbReference type="EMBL" id="CAVLEF010000008">
    <property type="protein sequence ID" value="CAK1546745.1"/>
    <property type="molecule type" value="Genomic_DNA"/>
</dbReference>
<gene>
    <name evidence="2" type="ORF">LNINA_LOCUS6276</name>
</gene>
<evidence type="ECO:0000313" key="3">
    <source>
        <dbReference type="Proteomes" id="UP001497472"/>
    </source>
</evidence>
<dbReference type="Proteomes" id="UP001497472">
    <property type="component" value="Unassembled WGS sequence"/>
</dbReference>